<dbReference type="PANTHER" id="PTHR30295">
    <property type="entry name" value="BACTERIOFERRITIN"/>
    <property type="match status" value="1"/>
</dbReference>
<reference evidence="4" key="1">
    <citation type="submission" date="2006-06" db="EMBL/GenBank/DDBJ databases">
        <title>Complete sequence of Trichodesmium erythraeum IMS101.</title>
        <authorList>
            <consortium name="US DOE Joint Genome Institute"/>
            <person name="Copeland A."/>
            <person name="Lucas S."/>
            <person name="Lapidus A."/>
            <person name="Barry K."/>
            <person name="Detter J.C."/>
            <person name="Glavina del Rio T."/>
            <person name="Hammon N."/>
            <person name="Israni S."/>
            <person name="Dalin E."/>
            <person name="Tice H."/>
            <person name="Pitluck S."/>
            <person name="Kiss H."/>
            <person name="Munk A.C."/>
            <person name="Brettin T."/>
            <person name="Bruce D."/>
            <person name="Han C."/>
            <person name="Tapia R."/>
            <person name="Gilna P."/>
            <person name="Schmutz J."/>
            <person name="Larimer F."/>
            <person name="Land M."/>
            <person name="Hauser L."/>
            <person name="Kyrpides N."/>
            <person name="Kim E."/>
            <person name="Richardson P."/>
        </authorList>
    </citation>
    <scope>NUCLEOTIDE SEQUENCE [LARGE SCALE GENOMIC DNA]</scope>
    <source>
        <strain evidence="4">IMS101</strain>
    </source>
</reference>
<dbReference type="HOGENOM" id="CLU_133183_0_0_3"/>
<dbReference type="PANTHER" id="PTHR30295:SF1">
    <property type="entry name" value="DNA PROTECTION DURING STARVATION PROTEIN"/>
    <property type="match status" value="1"/>
</dbReference>
<dbReference type="InterPro" id="IPR008331">
    <property type="entry name" value="Ferritin_DPS_dom"/>
</dbReference>
<proteinExistence type="predicted"/>
<dbReference type="InterPro" id="IPR009078">
    <property type="entry name" value="Ferritin-like_SF"/>
</dbReference>
<dbReference type="GO" id="GO:0004322">
    <property type="term" value="F:ferroxidase activity"/>
    <property type="evidence" value="ECO:0007669"/>
    <property type="project" value="TreeGrafter"/>
</dbReference>
<dbReference type="GO" id="GO:0005829">
    <property type="term" value="C:cytosol"/>
    <property type="evidence" value="ECO:0007669"/>
    <property type="project" value="TreeGrafter"/>
</dbReference>
<organism evidence="4">
    <name type="scientific">Trichodesmium erythraeum (strain IMS101)</name>
    <dbReference type="NCBI Taxonomy" id="203124"/>
    <lineage>
        <taxon>Bacteria</taxon>
        <taxon>Bacillati</taxon>
        <taxon>Cyanobacteriota</taxon>
        <taxon>Cyanophyceae</taxon>
        <taxon>Oscillatoriophycideae</taxon>
        <taxon>Oscillatoriales</taxon>
        <taxon>Microcoleaceae</taxon>
        <taxon>Trichodesmium</taxon>
    </lineage>
</organism>
<dbReference type="EMBL" id="CP000393">
    <property type="protein sequence ID" value="ABG51968.1"/>
    <property type="molecule type" value="Genomic_DNA"/>
</dbReference>
<dbReference type="Gene3D" id="1.20.1260.10">
    <property type="match status" value="1"/>
</dbReference>
<evidence type="ECO:0000256" key="2">
    <source>
        <dbReference type="ARBA" id="ARBA00023004"/>
    </source>
</evidence>
<name>Q110V6_TRIEI</name>
<dbReference type="SUPFAM" id="SSF47240">
    <property type="entry name" value="Ferritin-like"/>
    <property type="match status" value="1"/>
</dbReference>
<sequence>MPKMRELDNTKSVELLNSIMEFELAGVVRYTHYSLMVTGPNRIPIVQFFQAQANESLLHAQQAGEILTGLEGHPTLKVASIEETNKHSVADLLKESLNHEAKALELYKKFLETVENASIYLEEYARTMIGQEELHNMEIKKMLRDFTSNEVKSDLGKKE</sequence>
<dbReference type="GO" id="GO:0020037">
    <property type="term" value="F:heme binding"/>
    <property type="evidence" value="ECO:0007669"/>
    <property type="project" value="TreeGrafter"/>
</dbReference>
<protein>
    <submittedName>
        <fullName evidence="4">Ferritin and Dps</fullName>
    </submittedName>
</protein>
<dbReference type="Pfam" id="PF00210">
    <property type="entry name" value="Ferritin"/>
    <property type="match status" value="1"/>
</dbReference>
<evidence type="ECO:0000259" key="3">
    <source>
        <dbReference type="PROSITE" id="PS50905"/>
    </source>
</evidence>
<keyword evidence="1" id="KW-0409">Iron storage</keyword>
<keyword evidence="2" id="KW-0408">Iron</keyword>
<evidence type="ECO:0000256" key="1">
    <source>
        <dbReference type="ARBA" id="ARBA00022434"/>
    </source>
</evidence>
<dbReference type="STRING" id="203124.Tery_2787"/>
<dbReference type="GO" id="GO:0006879">
    <property type="term" value="P:intracellular iron ion homeostasis"/>
    <property type="evidence" value="ECO:0007669"/>
    <property type="project" value="UniProtKB-KW"/>
</dbReference>
<evidence type="ECO:0000313" key="4">
    <source>
        <dbReference type="EMBL" id="ABG51968.1"/>
    </source>
</evidence>
<gene>
    <name evidence="4" type="ordered locus">Tery_2787</name>
</gene>
<feature type="domain" description="Ferritin-like diiron" evidence="3">
    <location>
        <begin position="6"/>
        <end position="150"/>
    </location>
</feature>
<dbReference type="GO" id="GO:0008199">
    <property type="term" value="F:ferric iron binding"/>
    <property type="evidence" value="ECO:0007669"/>
    <property type="project" value="InterPro"/>
</dbReference>
<dbReference type="AlphaFoldDB" id="Q110V6"/>
<dbReference type="PROSITE" id="PS50905">
    <property type="entry name" value="FERRITIN_LIKE"/>
    <property type="match status" value="1"/>
</dbReference>
<accession>Q110V6</accession>
<dbReference type="InterPro" id="IPR009040">
    <property type="entry name" value="Ferritin-like_diiron"/>
</dbReference>
<dbReference type="eggNOG" id="COG2193">
    <property type="taxonomic scope" value="Bacteria"/>
</dbReference>
<dbReference type="KEGG" id="ter:Tery_2787"/>
<dbReference type="InterPro" id="IPR012347">
    <property type="entry name" value="Ferritin-like"/>
</dbReference>
<dbReference type="CDD" id="cd00657">
    <property type="entry name" value="Ferritin_like"/>
    <property type="match status" value="1"/>
</dbReference>